<protein>
    <recommendedName>
        <fullName evidence="15">ATP-dependent transporter ycf16</fullName>
    </recommendedName>
</protein>
<evidence type="ECO:0000256" key="8">
    <source>
        <dbReference type="ARBA" id="ARBA00023136"/>
    </source>
</evidence>
<feature type="transmembrane region" description="Helical" evidence="10">
    <location>
        <begin position="371"/>
        <end position="399"/>
    </location>
</feature>
<dbReference type="PROSITE" id="PS50929">
    <property type="entry name" value="ABC_TM1F"/>
    <property type="match status" value="2"/>
</dbReference>
<dbReference type="Pfam" id="PF00005">
    <property type="entry name" value="ABC_tran"/>
    <property type="match status" value="2"/>
</dbReference>
<evidence type="ECO:0000256" key="1">
    <source>
        <dbReference type="ARBA" id="ARBA00004141"/>
    </source>
</evidence>
<dbReference type="SMART" id="SM00382">
    <property type="entry name" value="AAA"/>
    <property type="match status" value="2"/>
</dbReference>
<feature type="domain" description="ABC transmembrane type-1" evidence="12">
    <location>
        <begin position="740"/>
        <end position="1020"/>
    </location>
</feature>
<keyword evidence="5" id="KW-0547">Nucleotide-binding</keyword>
<reference evidence="13" key="1">
    <citation type="submission" date="2021-11" db="EMBL/GenBank/DDBJ databases">
        <authorList>
            <consortium name="Genoscope - CEA"/>
            <person name="William W."/>
        </authorList>
    </citation>
    <scope>NUCLEOTIDE SEQUENCE</scope>
</reference>
<dbReference type="InterPro" id="IPR044726">
    <property type="entry name" value="ABCC_6TM_D2"/>
</dbReference>
<keyword evidence="6" id="KW-0067">ATP-binding</keyword>
<evidence type="ECO:0008006" key="15">
    <source>
        <dbReference type="Google" id="ProtNLM"/>
    </source>
</evidence>
<comment type="subcellular location">
    <subcellularLocation>
        <location evidence="1">Membrane</location>
        <topology evidence="1">Multi-pass membrane protein</topology>
    </subcellularLocation>
</comment>
<feature type="transmembrane region" description="Helical" evidence="10">
    <location>
        <begin position="859"/>
        <end position="889"/>
    </location>
</feature>
<dbReference type="CDD" id="cd18579">
    <property type="entry name" value="ABC_6TM_ABCC_D1"/>
    <property type="match status" value="1"/>
</dbReference>
<feature type="transmembrane region" description="Helical" evidence="10">
    <location>
        <begin position="257"/>
        <end position="278"/>
    </location>
</feature>
<keyword evidence="8 10" id="KW-0472">Membrane</keyword>
<dbReference type="PANTHER" id="PTHR24223:SF415">
    <property type="entry name" value="FI20190P1"/>
    <property type="match status" value="1"/>
</dbReference>
<gene>
    <name evidence="13" type="ORF">PECAL_4P17520</name>
</gene>
<dbReference type="CDD" id="cd03244">
    <property type="entry name" value="ABCC_MRP_domain2"/>
    <property type="match status" value="1"/>
</dbReference>
<evidence type="ECO:0000259" key="12">
    <source>
        <dbReference type="PROSITE" id="PS50929"/>
    </source>
</evidence>
<dbReference type="Gene3D" id="1.20.1560.10">
    <property type="entry name" value="ABC transporter type 1, transmembrane domain"/>
    <property type="match status" value="2"/>
</dbReference>
<dbReference type="GO" id="GO:0016020">
    <property type="term" value="C:membrane"/>
    <property type="evidence" value="ECO:0007669"/>
    <property type="project" value="UniProtKB-SubCell"/>
</dbReference>
<evidence type="ECO:0000256" key="4">
    <source>
        <dbReference type="ARBA" id="ARBA00022737"/>
    </source>
</evidence>
<name>A0A8J2X4M2_9STRA</name>
<comment type="caution">
    <text evidence="13">The sequence shown here is derived from an EMBL/GenBank/DDBJ whole genome shotgun (WGS) entry which is preliminary data.</text>
</comment>
<dbReference type="CDD" id="cd03250">
    <property type="entry name" value="ABCC_MRP_domain1"/>
    <property type="match status" value="1"/>
</dbReference>
<dbReference type="FunFam" id="3.40.50.300:FF:000997">
    <property type="entry name" value="Multidrug resistance-associated protein 1"/>
    <property type="match status" value="1"/>
</dbReference>
<dbReference type="PANTHER" id="PTHR24223">
    <property type="entry name" value="ATP-BINDING CASSETTE SUB-FAMILY C"/>
    <property type="match status" value="1"/>
</dbReference>
<dbReference type="Gene3D" id="3.40.50.300">
    <property type="entry name" value="P-loop containing nucleotide triphosphate hydrolases"/>
    <property type="match status" value="2"/>
</dbReference>
<evidence type="ECO:0000259" key="11">
    <source>
        <dbReference type="PROSITE" id="PS50893"/>
    </source>
</evidence>
<dbReference type="GO" id="GO:0016887">
    <property type="term" value="F:ATP hydrolysis activity"/>
    <property type="evidence" value="ECO:0007669"/>
    <property type="project" value="InterPro"/>
</dbReference>
<evidence type="ECO:0000256" key="5">
    <source>
        <dbReference type="ARBA" id="ARBA00022741"/>
    </source>
</evidence>
<dbReference type="Pfam" id="PF00664">
    <property type="entry name" value="ABC_membrane"/>
    <property type="match status" value="2"/>
</dbReference>
<feature type="transmembrane region" description="Helical" evidence="10">
    <location>
        <begin position="150"/>
        <end position="169"/>
    </location>
</feature>
<evidence type="ECO:0000313" key="13">
    <source>
        <dbReference type="EMBL" id="CAH0374471.1"/>
    </source>
</evidence>
<feature type="region of interest" description="Disordered" evidence="9">
    <location>
        <begin position="443"/>
        <end position="462"/>
    </location>
</feature>
<dbReference type="FunFam" id="3.40.50.300:FF:000838">
    <property type="entry name" value="ABC multidrug transporter (Eurofung)"/>
    <property type="match status" value="1"/>
</dbReference>
<sequence>MAAKSKMTEQETAMMKLVTIEEIQEAAKRPSREETAGCANRLTLHFLTPLLAKGSDITLRDMGRPIPSDQAANVSQRFRKAWDPLADKAMKNGKVPDLFGAQLRSLDGGYLRFFTALLCYFVEGVLQLVPAVCLNILVKHFEGRGNLSMRAQWTIVAALYLAPTIGSLCRSRYDTCMVHFGSQMYSAVSLALYEKALRLSPTARAEYDTGKIVTLFSVDAFSVQRLLLFIGILFSGPVIITLCLLLLNNILGWQCTLVGLGFMLAIVPLQFLVFIPYLKYQKEYLRHADKRVKVMNEVLGGVRVVKYLAWERPFLKKVMALRDNESKVLWRQGFIIGLGFAVIMLGAPIFQPVLIFWYYTRKLGRSLDASTAFSTLALFALLRLPLAFLPFCLITYLTYRVSARRMAKFLVAPELTQNASGSSEEHAVVMKDGSFAWSLEKPTEVEGGQAPKPDEETPAEVKPPTLRNISLKIPSGSLVGVVGPVGSGKSSLLAALAGEMETVEGSCSVDTSKGVAYCAQVPWVLNATLRDNVTFGEAYDDGRFASVVAQCALKDDLGQLPGGADCEIGERGINLSGGQKARVALARAAYSTNSLVLLDDPLSAVDAHVSEHLVNKCIAGKAFEGRTRILVTHHAAVLPRCDLVVVMRDGEIAATGSYDELTQQGVDMGELTTEDDNKKTETPVVEAIAVESTGVSVEAVEVDEEQDGKLTSAEGAQKGLVSNRTWFVFARAGGWGWICVALCALLGGRASEVAGQFYLARWTTRHDDPGRHEVMQFVYRYLAYALGAVAGLAIRGVVLAHHRIRAADTLHATVLERVLFAPTAFFDVTPIGRVLNRFSGDILTVDTELSRTMSEFSGVASYVIGAVVALCVATKGMYLVLAVPLILVYRQIDRRFRFSSTQISRLAKLARSPVVSDFTEILNGVSTVRAYGAVARFEARLRDRLDGLNSCVVNEQLAYNWLAVRLDQLAAISSASVAALAVASKGSLLSPGLLGLALAACIEITGFLKNAVRLSTLLASNMAAIERIGEYGDCFRDKNSDEKPLVPREAAEVVSLTNDAWTPSIGSIVVDDAKMRYRDGPLVLKGVSLSIQGGHRVGVVGRTGSGKSSLAAALFRIVELDGGSISIDGMDTRKLGLRELRRGLFIIPQDPVLFSASLRFNVDPFDEYSDEEVLGALKKAELGSLVKSYDKGLQEVLQEGGSNLSVGQRQLVCIARALLRKPRILVLDEATASIDNETDAAIQRQIRDGFVGSTTITIAHRLHTILDSDRVLVLDDGKVLEYDAPATLLADAASRFRALVDAAKGRSPSQQNLLQLAEDEASARARL</sequence>
<dbReference type="InterPro" id="IPR017871">
    <property type="entry name" value="ABC_transporter-like_CS"/>
</dbReference>
<evidence type="ECO:0000256" key="6">
    <source>
        <dbReference type="ARBA" id="ARBA00022840"/>
    </source>
</evidence>
<feature type="domain" description="ABC transporter" evidence="11">
    <location>
        <begin position="451"/>
        <end position="674"/>
    </location>
</feature>
<keyword evidence="14" id="KW-1185">Reference proteome</keyword>
<keyword evidence="7 10" id="KW-1133">Transmembrane helix</keyword>
<dbReference type="FunFam" id="1.20.1560.10:FF:000013">
    <property type="entry name" value="ABC transporter C family member 2"/>
    <property type="match status" value="1"/>
</dbReference>
<dbReference type="InterPro" id="IPR050173">
    <property type="entry name" value="ABC_transporter_C-like"/>
</dbReference>
<dbReference type="SUPFAM" id="SSF52540">
    <property type="entry name" value="P-loop containing nucleoside triphosphate hydrolases"/>
    <property type="match status" value="2"/>
</dbReference>
<evidence type="ECO:0000256" key="7">
    <source>
        <dbReference type="ARBA" id="ARBA00022989"/>
    </source>
</evidence>
<evidence type="ECO:0000256" key="10">
    <source>
        <dbReference type="SAM" id="Phobius"/>
    </source>
</evidence>
<dbReference type="PROSITE" id="PS00211">
    <property type="entry name" value="ABC_TRANSPORTER_1"/>
    <property type="match status" value="2"/>
</dbReference>
<dbReference type="InterPro" id="IPR027417">
    <property type="entry name" value="P-loop_NTPase"/>
</dbReference>
<feature type="transmembrane region" description="Helical" evidence="10">
    <location>
        <begin position="781"/>
        <end position="800"/>
    </location>
</feature>
<dbReference type="Proteomes" id="UP000789595">
    <property type="component" value="Unassembled WGS sequence"/>
</dbReference>
<evidence type="ECO:0000256" key="9">
    <source>
        <dbReference type="SAM" id="MobiDB-lite"/>
    </source>
</evidence>
<feature type="transmembrane region" description="Helical" evidence="10">
    <location>
        <begin position="334"/>
        <end position="359"/>
    </location>
</feature>
<dbReference type="EMBL" id="CAKKNE010000004">
    <property type="protein sequence ID" value="CAH0374471.1"/>
    <property type="molecule type" value="Genomic_DNA"/>
</dbReference>
<dbReference type="OrthoDB" id="6500128at2759"/>
<evidence type="ECO:0000256" key="2">
    <source>
        <dbReference type="ARBA" id="ARBA00022448"/>
    </source>
</evidence>
<dbReference type="InterPro" id="IPR003593">
    <property type="entry name" value="AAA+_ATPase"/>
</dbReference>
<dbReference type="InterPro" id="IPR003439">
    <property type="entry name" value="ABC_transporter-like_ATP-bd"/>
</dbReference>
<dbReference type="GO" id="GO:0140359">
    <property type="term" value="F:ABC-type transporter activity"/>
    <property type="evidence" value="ECO:0007669"/>
    <property type="project" value="InterPro"/>
</dbReference>
<dbReference type="GO" id="GO:0005524">
    <property type="term" value="F:ATP binding"/>
    <property type="evidence" value="ECO:0007669"/>
    <property type="project" value="UniProtKB-KW"/>
</dbReference>
<dbReference type="InterPro" id="IPR036640">
    <property type="entry name" value="ABC1_TM_sf"/>
</dbReference>
<organism evidence="13 14">
    <name type="scientific">Pelagomonas calceolata</name>
    <dbReference type="NCBI Taxonomy" id="35677"/>
    <lineage>
        <taxon>Eukaryota</taxon>
        <taxon>Sar</taxon>
        <taxon>Stramenopiles</taxon>
        <taxon>Ochrophyta</taxon>
        <taxon>Pelagophyceae</taxon>
        <taxon>Pelagomonadales</taxon>
        <taxon>Pelagomonadaceae</taxon>
        <taxon>Pelagomonas</taxon>
    </lineage>
</organism>
<dbReference type="InterPro" id="IPR011527">
    <property type="entry name" value="ABC1_TM_dom"/>
</dbReference>
<evidence type="ECO:0000256" key="3">
    <source>
        <dbReference type="ARBA" id="ARBA00022692"/>
    </source>
</evidence>
<feature type="transmembrane region" description="Helical" evidence="10">
    <location>
        <begin position="226"/>
        <end position="251"/>
    </location>
</feature>
<dbReference type="PROSITE" id="PS50893">
    <property type="entry name" value="ABC_TRANSPORTER_2"/>
    <property type="match status" value="2"/>
</dbReference>
<dbReference type="SUPFAM" id="SSF90123">
    <property type="entry name" value="ABC transporter transmembrane region"/>
    <property type="match status" value="2"/>
</dbReference>
<keyword evidence="2" id="KW-0813">Transport</keyword>
<evidence type="ECO:0000313" key="14">
    <source>
        <dbReference type="Proteomes" id="UP000789595"/>
    </source>
</evidence>
<feature type="domain" description="ABC transmembrane type-1" evidence="12">
    <location>
        <begin position="114"/>
        <end position="398"/>
    </location>
</feature>
<accession>A0A8J2X4M2</accession>
<dbReference type="InterPro" id="IPR044746">
    <property type="entry name" value="ABCC_6TM_D1"/>
</dbReference>
<keyword evidence="3 10" id="KW-0812">Transmembrane</keyword>
<keyword evidence="4" id="KW-0677">Repeat</keyword>
<feature type="domain" description="ABC transporter" evidence="11">
    <location>
        <begin position="1068"/>
        <end position="1301"/>
    </location>
</feature>
<feature type="transmembrane region" description="Helical" evidence="10">
    <location>
        <begin position="113"/>
        <end position="138"/>
    </location>
</feature>
<dbReference type="CDD" id="cd18580">
    <property type="entry name" value="ABC_6TM_ABCC_D2"/>
    <property type="match status" value="1"/>
</dbReference>
<proteinExistence type="predicted"/>